<protein>
    <submittedName>
        <fullName evidence="2">Uncharacterized protein</fullName>
    </submittedName>
</protein>
<feature type="region of interest" description="Disordered" evidence="1">
    <location>
        <begin position="74"/>
        <end position="144"/>
    </location>
</feature>
<reference evidence="2" key="1">
    <citation type="journal article" date="2023" name="Genome Biol. Evol.">
        <title>Long-read-based Genome Assembly of Drosophila gunungcola Reveals Fewer Chemosensory Genes in Flower-breeding Species.</title>
        <authorList>
            <person name="Negi A."/>
            <person name="Liao B.Y."/>
            <person name="Yeh S.D."/>
        </authorList>
    </citation>
    <scope>NUCLEOTIDE SEQUENCE</scope>
    <source>
        <strain evidence="2">Sukarami</strain>
    </source>
</reference>
<evidence type="ECO:0000313" key="3">
    <source>
        <dbReference type="Proteomes" id="UP001059596"/>
    </source>
</evidence>
<organism evidence="2 3">
    <name type="scientific">Drosophila gunungcola</name>
    <name type="common">fruit fly</name>
    <dbReference type="NCBI Taxonomy" id="103775"/>
    <lineage>
        <taxon>Eukaryota</taxon>
        <taxon>Metazoa</taxon>
        <taxon>Ecdysozoa</taxon>
        <taxon>Arthropoda</taxon>
        <taxon>Hexapoda</taxon>
        <taxon>Insecta</taxon>
        <taxon>Pterygota</taxon>
        <taxon>Neoptera</taxon>
        <taxon>Endopterygota</taxon>
        <taxon>Diptera</taxon>
        <taxon>Brachycera</taxon>
        <taxon>Muscomorpha</taxon>
        <taxon>Ephydroidea</taxon>
        <taxon>Drosophilidae</taxon>
        <taxon>Drosophila</taxon>
        <taxon>Sophophora</taxon>
    </lineage>
</organism>
<feature type="compositionally biased region" description="Polar residues" evidence="1">
    <location>
        <begin position="74"/>
        <end position="87"/>
    </location>
</feature>
<sequence length="144" mass="16006">MPLGGPAETPASPTSTDDSDVGADDRFWRDRPRAPLRTRPGRITLATSLQLRRTPSPGVVSALSMRTVMTSEMTCWTSTQRRAQSPLTEKPQRSMIPRLLRTRKAQPHPGRQHAPPHSPRQNAAKLSPRGHPSILGARPWNCRH</sequence>
<dbReference type="AlphaFoldDB" id="A0A9Q0BL81"/>
<dbReference type="EMBL" id="JAMKOV010000025">
    <property type="protein sequence ID" value="KAI8035991.1"/>
    <property type="molecule type" value="Genomic_DNA"/>
</dbReference>
<evidence type="ECO:0000256" key="1">
    <source>
        <dbReference type="SAM" id="MobiDB-lite"/>
    </source>
</evidence>
<name>A0A9Q0BL81_9MUSC</name>
<keyword evidence="3" id="KW-1185">Reference proteome</keyword>
<gene>
    <name evidence="2" type="ORF">M5D96_011207</name>
</gene>
<evidence type="ECO:0000313" key="2">
    <source>
        <dbReference type="EMBL" id="KAI8035991.1"/>
    </source>
</evidence>
<accession>A0A9Q0BL81</accession>
<proteinExistence type="predicted"/>
<dbReference type="Proteomes" id="UP001059596">
    <property type="component" value="Unassembled WGS sequence"/>
</dbReference>
<comment type="caution">
    <text evidence="2">The sequence shown here is derived from an EMBL/GenBank/DDBJ whole genome shotgun (WGS) entry which is preliminary data.</text>
</comment>
<feature type="compositionally biased region" description="Basic and acidic residues" evidence="1">
    <location>
        <begin position="23"/>
        <end position="33"/>
    </location>
</feature>
<feature type="region of interest" description="Disordered" evidence="1">
    <location>
        <begin position="1"/>
        <end position="58"/>
    </location>
</feature>